<dbReference type="AlphaFoldDB" id="A0A1I5XAQ1"/>
<proteinExistence type="inferred from homology"/>
<dbReference type="InterPro" id="IPR036396">
    <property type="entry name" value="Cyt_P450_sf"/>
</dbReference>
<keyword evidence="2" id="KW-0560">Oxidoreductase</keyword>
<dbReference type="PANTHER" id="PTHR46696">
    <property type="entry name" value="P450, PUTATIVE (EUROFUNG)-RELATED"/>
    <property type="match status" value="1"/>
</dbReference>
<dbReference type="RefSeq" id="WP_075024628.1">
    <property type="nucleotide sequence ID" value="NZ_FOVH01000026.1"/>
</dbReference>
<dbReference type="GO" id="GO:0005506">
    <property type="term" value="F:iron ion binding"/>
    <property type="evidence" value="ECO:0007669"/>
    <property type="project" value="InterPro"/>
</dbReference>
<dbReference type="eggNOG" id="COG2124">
    <property type="taxonomic scope" value="Bacteria"/>
</dbReference>
<dbReference type="STRING" id="1993.SAMN04489713_12646"/>
<accession>A0A1I5XAQ1</accession>
<name>A0A1I5XAQ1_9ACTN</name>
<dbReference type="InterPro" id="IPR001128">
    <property type="entry name" value="Cyt_P450"/>
</dbReference>
<dbReference type="SUPFAM" id="SSF48264">
    <property type="entry name" value="Cytochrome P450"/>
    <property type="match status" value="1"/>
</dbReference>
<keyword evidence="2" id="KW-0479">Metal-binding</keyword>
<dbReference type="EMBL" id="FOVH01000026">
    <property type="protein sequence ID" value="SFQ29048.1"/>
    <property type="molecule type" value="Genomic_DNA"/>
</dbReference>
<protein>
    <submittedName>
        <fullName evidence="3">Cytochrome P450</fullName>
    </submittedName>
</protein>
<dbReference type="InterPro" id="IPR017972">
    <property type="entry name" value="Cyt_P450_CS"/>
</dbReference>
<keyword evidence="2" id="KW-0503">Monooxygenase</keyword>
<dbReference type="Proteomes" id="UP000183413">
    <property type="component" value="Unassembled WGS sequence"/>
</dbReference>
<dbReference type="Pfam" id="PF00067">
    <property type="entry name" value="p450"/>
    <property type="match status" value="1"/>
</dbReference>
<dbReference type="OrthoDB" id="3213397at2"/>
<dbReference type="InterPro" id="IPR002397">
    <property type="entry name" value="Cyt_P450_B"/>
</dbReference>
<keyword evidence="4" id="KW-1185">Reference proteome</keyword>
<evidence type="ECO:0000256" key="2">
    <source>
        <dbReference type="RuleBase" id="RU000461"/>
    </source>
</evidence>
<comment type="similarity">
    <text evidence="1 2">Belongs to the cytochrome P450 family.</text>
</comment>
<evidence type="ECO:0000256" key="1">
    <source>
        <dbReference type="ARBA" id="ARBA00010617"/>
    </source>
</evidence>
<reference evidence="3 4" key="1">
    <citation type="submission" date="2016-10" db="EMBL/GenBank/DDBJ databases">
        <authorList>
            <person name="de Groot N.N."/>
        </authorList>
    </citation>
    <scope>NUCLEOTIDE SEQUENCE [LARGE SCALE GENOMIC DNA]</scope>
    <source>
        <strain evidence="3 4">DSM 43067</strain>
    </source>
</reference>
<gene>
    <name evidence="3" type="ORF">SAMN04489713_12646</name>
</gene>
<organism evidence="3 4">
    <name type="scientific">Actinomadura madurae</name>
    <dbReference type="NCBI Taxonomy" id="1993"/>
    <lineage>
        <taxon>Bacteria</taxon>
        <taxon>Bacillati</taxon>
        <taxon>Actinomycetota</taxon>
        <taxon>Actinomycetes</taxon>
        <taxon>Streptosporangiales</taxon>
        <taxon>Thermomonosporaceae</taxon>
        <taxon>Actinomadura</taxon>
    </lineage>
</organism>
<dbReference type="PROSITE" id="PS00086">
    <property type="entry name" value="CYTOCHROME_P450"/>
    <property type="match status" value="1"/>
</dbReference>
<keyword evidence="2" id="KW-0408">Iron</keyword>
<evidence type="ECO:0000313" key="4">
    <source>
        <dbReference type="Proteomes" id="UP000183413"/>
    </source>
</evidence>
<dbReference type="PANTHER" id="PTHR46696:SF4">
    <property type="entry name" value="BIOTIN BIOSYNTHESIS CYTOCHROME P450"/>
    <property type="match status" value="1"/>
</dbReference>
<dbReference type="GO" id="GO:0006707">
    <property type="term" value="P:cholesterol catabolic process"/>
    <property type="evidence" value="ECO:0007669"/>
    <property type="project" value="TreeGrafter"/>
</dbReference>
<dbReference type="GO" id="GO:0008395">
    <property type="term" value="F:steroid hydroxylase activity"/>
    <property type="evidence" value="ECO:0007669"/>
    <property type="project" value="TreeGrafter"/>
</dbReference>
<keyword evidence="2" id="KW-0349">Heme</keyword>
<dbReference type="GO" id="GO:0020037">
    <property type="term" value="F:heme binding"/>
    <property type="evidence" value="ECO:0007669"/>
    <property type="project" value="InterPro"/>
</dbReference>
<dbReference type="InParanoid" id="A0A1I5XAQ1"/>
<dbReference type="Gene3D" id="1.10.630.10">
    <property type="entry name" value="Cytochrome P450"/>
    <property type="match status" value="1"/>
</dbReference>
<dbReference type="GO" id="GO:0036199">
    <property type="term" value="F:cholest-4-en-3-one 26-monooxygenase activity"/>
    <property type="evidence" value="ECO:0007669"/>
    <property type="project" value="TreeGrafter"/>
</dbReference>
<dbReference type="PRINTS" id="PR00359">
    <property type="entry name" value="BP450"/>
</dbReference>
<evidence type="ECO:0000313" key="3">
    <source>
        <dbReference type="EMBL" id="SFQ29048.1"/>
    </source>
</evidence>
<sequence>MAFGQISGWVEETVRLEAPTQADGRKVTEQFTLHGVTTPAKARMLLVGSADRDPRVLDEPDRFDLGRDSAAKISFGSGRHHCIGANLARLEVRVALEELTARVSVYSINETGARRINSPYERGFTSLPTAVTPRRV</sequence>